<dbReference type="InterPro" id="IPR036286">
    <property type="entry name" value="LexA/Signal_pep-like_sf"/>
</dbReference>
<feature type="domain" description="Peptidase S24/S26A/S26B/S26C" evidence="1">
    <location>
        <begin position="13"/>
        <end position="76"/>
    </location>
</feature>
<protein>
    <recommendedName>
        <fullName evidence="1">Peptidase S24/S26A/S26B/S26C domain-containing protein</fullName>
    </recommendedName>
</protein>
<evidence type="ECO:0000313" key="2">
    <source>
        <dbReference type="EMBL" id="GAG69926.1"/>
    </source>
</evidence>
<feature type="non-terminal residue" evidence="2">
    <location>
        <position position="1"/>
    </location>
</feature>
<dbReference type="EMBL" id="BART01002912">
    <property type="protein sequence ID" value="GAG69926.1"/>
    <property type="molecule type" value="Genomic_DNA"/>
</dbReference>
<dbReference type="Gene3D" id="2.10.109.10">
    <property type="entry name" value="Umud Fragment, subunit A"/>
    <property type="match status" value="1"/>
</dbReference>
<proteinExistence type="predicted"/>
<accession>X1BD58</accession>
<dbReference type="InterPro" id="IPR039418">
    <property type="entry name" value="LexA-like"/>
</dbReference>
<dbReference type="SUPFAM" id="SSF51306">
    <property type="entry name" value="LexA/Signal peptidase"/>
    <property type="match status" value="1"/>
</dbReference>
<organism evidence="2">
    <name type="scientific">marine sediment metagenome</name>
    <dbReference type="NCBI Taxonomy" id="412755"/>
    <lineage>
        <taxon>unclassified sequences</taxon>
        <taxon>metagenomes</taxon>
        <taxon>ecological metagenomes</taxon>
    </lineage>
</organism>
<dbReference type="AlphaFoldDB" id="X1BD58"/>
<gene>
    <name evidence="2" type="ORF">S01H4_08472</name>
</gene>
<reference evidence="2" key="1">
    <citation type="journal article" date="2014" name="Front. Microbiol.">
        <title>High frequency of phylogenetically diverse reductive dehalogenase-homologous genes in deep subseafloor sedimentary metagenomes.</title>
        <authorList>
            <person name="Kawai M."/>
            <person name="Futagami T."/>
            <person name="Toyoda A."/>
            <person name="Takaki Y."/>
            <person name="Nishi S."/>
            <person name="Hori S."/>
            <person name="Arai W."/>
            <person name="Tsubouchi T."/>
            <person name="Morono Y."/>
            <person name="Uchiyama I."/>
            <person name="Ito T."/>
            <person name="Fujiyama A."/>
            <person name="Inagaki F."/>
            <person name="Takami H."/>
        </authorList>
    </citation>
    <scope>NUCLEOTIDE SEQUENCE</scope>
    <source>
        <strain evidence="2">Expedition CK06-06</strain>
    </source>
</reference>
<dbReference type="InterPro" id="IPR015927">
    <property type="entry name" value="Peptidase_S24_S26A/B/C"/>
</dbReference>
<dbReference type="CDD" id="cd06529">
    <property type="entry name" value="S24_LexA-like"/>
    <property type="match status" value="1"/>
</dbReference>
<dbReference type="Pfam" id="PF00717">
    <property type="entry name" value="Peptidase_S24"/>
    <property type="match status" value="1"/>
</dbReference>
<sequence length="98" mass="11166">PPGIAEDYYEFKINDPNAFFLRAQGNCMSPEIKNGDLLLIYPNEKVENGDIAVIVNNKGQKEVRRVTFQADEITLTVEDDVKIIGRVKEISKKEVRKK</sequence>
<evidence type="ECO:0000259" key="1">
    <source>
        <dbReference type="Pfam" id="PF00717"/>
    </source>
</evidence>
<name>X1BD58_9ZZZZ</name>
<comment type="caution">
    <text evidence="2">The sequence shown here is derived from an EMBL/GenBank/DDBJ whole genome shotgun (WGS) entry which is preliminary data.</text>
</comment>